<dbReference type="InterPro" id="IPR029052">
    <property type="entry name" value="Metallo-depent_PP-like"/>
</dbReference>
<dbReference type="EC" id="3.1.3.11" evidence="4"/>
<dbReference type="AlphaFoldDB" id="A0A6N7J0C7"/>
<accession>A0A6N7J0C7</accession>
<protein>
    <recommendedName>
        <fullName evidence="4">Fructose-1,6-bisphosphatase class 3</fullName>
        <shortName evidence="4">FBPase class 3</shortName>
        <ecNumber evidence="4">3.1.3.11</ecNumber>
    </recommendedName>
    <alternativeName>
        <fullName evidence="4">D-fructose-1,6-bisphosphate 1-phosphohydrolase class 3</fullName>
    </alternativeName>
</protein>
<dbReference type="UniPathway" id="UPA00138"/>
<keyword evidence="3 4" id="KW-0119">Carbohydrate metabolism</keyword>
<comment type="catalytic activity">
    <reaction evidence="4">
        <text>beta-D-fructose 1,6-bisphosphate + H2O = beta-D-fructose 6-phosphate + phosphate</text>
        <dbReference type="Rhea" id="RHEA:11064"/>
        <dbReference type="ChEBI" id="CHEBI:15377"/>
        <dbReference type="ChEBI" id="CHEBI:32966"/>
        <dbReference type="ChEBI" id="CHEBI:43474"/>
        <dbReference type="ChEBI" id="CHEBI:57634"/>
        <dbReference type="EC" id="3.1.3.11"/>
    </reaction>
</comment>
<keyword evidence="6" id="KW-1185">Reference proteome</keyword>
<comment type="caution">
    <text evidence="5">The sequence shown here is derived from an EMBL/GenBank/DDBJ whole genome shotgun (WGS) entry which is preliminary data.</text>
</comment>
<keyword evidence="2 4" id="KW-0464">Manganese</keyword>
<dbReference type="GO" id="GO:0006094">
    <property type="term" value="P:gluconeogenesis"/>
    <property type="evidence" value="ECO:0007669"/>
    <property type="project" value="UniProtKB-UniRule"/>
</dbReference>
<evidence type="ECO:0000256" key="2">
    <source>
        <dbReference type="ARBA" id="ARBA00023211"/>
    </source>
</evidence>
<dbReference type="Proteomes" id="UP000460257">
    <property type="component" value="Unassembled WGS sequence"/>
</dbReference>
<comment type="pathway">
    <text evidence="4">Carbohydrate biosynthesis; gluconeogenesis.</text>
</comment>
<evidence type="ECO:0000256" key="1">
    <source>
        <dbReference type="ARBA" id="ARBA00022801"/>
    </source>
</evidence>
<evidence type="ECO:0000256" key="4">
    <source>
        <dbReference type="HAMAP-Rule" id="MF_01854"/>
    </source>
</evidence>
<organism evidence="5 6">
    <name type="scientific">Candidatus Weimeria bifida</name>
    <dbReference type="NCBI Taxonomy" id="2599074"/>
    <lineage>
        <taxon>Bacteria</taxon>
        <taxon>Bacillati</taxon>
        <taxon>Bacillota</taxon>
        <taxon>Clostridia</taxon>
        <taxon>Lachnospirales</taxon>
        <taxon>Lachnospiraceae</taxon>
        <taxon>Candidatus Weimeria</taxon>
    </lineage>
</organism>
<dbReference type="EMBL" id="VOGC01000007">
    <property type="protein sequence ID" value="MQN02034.1"/>
    <property type="molecule type" value="Genomic_DNA"/>
</dbReference>
<comment type="similarity">
    <text evidence="4">Belongs to the FBPase class 3 family.</text>
</comment>
<dbReference type="HAMAP" id="MF_01854">
    <property type="entry name" value="FBPase_class3"/>
    <property type="match status" value="1"/>
</dbReference>
<dbReference type="SUPFAM" id="SSF56300">
    <property type="entry name" value="Metallo-dependent phosphatases"/>
    <property type="match status" value="2"/>
</dbReference>
<sequence>MSTEHEKYFELLRKEYQTEQAVCTEIINLSAILNLPKGTEHFMSDLHGDFEAFYHILNSCSGVIKEKIRLLFGNQLTDSEIMELATLIYYPEEKIRLLSKEGRINEGWYKVTLNELIQLARLLSSKYTRSKVRKAMPKDFSYIIDELIHMPKDEDDNQVRYHKKIIDTIIDLNDSDDLIIALASLIKRLAVDHLHIVGDIFDRGPSADKIIDLLIHHHSLDIEWGNHDILWMGAACGSKASVANVLCNNLKYSNTDILEKGYGISLRDLMLFGMKYYPDQGDPIKSALRAIRIISFKLEGQIIKRHPNYGMDDRDMLSRVDWKNFSIEIDGKKYELNTYQFPTIDKNDPLALTAEEDKLISDLTDDFKNSKRLADHVTFLYEKGSMYKKFNGNLIYHGCIPMDSEGNFVGITHGDRIYKGKEYLDLADEIARRAFSQSHNTGFLNENITERHQSDLDFMWFLWGAPLSPLCGRILKTFEREFISDKSTWKEPQDPYYTFYRDKRVCDMILREFGLYGEHTHIINGHTPVKVKEGEQPVRADGRLFVIDGGFTNSMHKTTGLAGYTLIYNSHGLRLKSHQPFGGIESALMENADIESDSKLVDRYEHRILVSDADNGAAIKDKIKDLMALLKWYRGDK</sequence>
<dbReference type="Pfam" id="PF06874">
    <property type="entry name" value="FBPase_2"/>
    <property type="match status" value="1"/>
</dbReference>
<dbReference type="InterPro" id="IPR009164">
    <property type="entry name" value="FBPtase_class3"/>
</dbReference>
<keyword evidence="1 4" id="KW-0378">Hydrolase</keyword>
<reference evidence="5" key="1">
    <citation type="journal article" date="2020" name="Appl. Environ. Microbiol.">
        <title>Medium-Chain Fatty Acid Synthesis by 'Candidatus Weimeria bifida' gen. nov., sp. nov., and 'Candidatus Pseudoramibacter fermentans' sp. nov.</title>
        <authorList>
            <person name="Scarborough M.J."/>
            <person name="Myers K.S."/>
            <person name="Donohue T.J."/>
            <person name="Noguera D.R."/>
        </authorList>
    </citation>
    <scope>NUCLEOTIDE SEQUENCE</scope>
    <source>
        <strain evidence="5">LCO1.1</strain>
    </source>
</reference>
<dbReference type="Gene3D" id="3.60.21.10">
    <property type="match status" value="1"/>
</dbReference>
<comment type="cofactor">
    <cofactor evidence="4">
        <name>Mn(2+)</name>
        <dbReference type="ChEBI" id="CHEBI:29035"/>
    </cofactor>
</comment>
<evidence type="ECO:0000256" key="3">
    <source>
        <dbReference type="ARBA" id="ARBA00023277"/>
    </source>
</evidence>
<evidence type="ECO:0000313" key="5">
    <source>
        <dbReference type="EMBL" id="MQN02034.1"/>
    </source>
</evidence>
<gene>
    <name evidence="4" type="primary">fbp</name>
    <name evidence="5" type="ORF">FRC54_09080</name>
</gene>
<name>A0A6N7J0C7_9FIRM</name>
<dbReference type="GO" id="GO:0042132">
    <property type="term" value="F:fructose 1,6-bisphosphate 1-phosphatase activity"/>
    <property type="evidence" value="ECO:0007669"/>
    <property type="project" value="UniProtKB-UniRule"/>
</dbReference>
<evidence type="ECO:0000313" key="6">
    <source>
        <dbReference type="Proteomes" id="UP000460257"/>
    </source>
</evidence>
<proteinExistence type="inferred from homology"/>